<sequence length="151" mass="15091">MSHTTSTALRRLTTAAVTAVLALGVGAVAAACASSAGGSPKDDEVATANHAAASETDVAADAYQELSSSITEARDLATEATGKVEDTALLDNLTAATDAARAIDPIGSYKPVDDAATAQTKLQALRTAEDKMNAAKTALDTAIAAVKNAES</sequence>
<proteinExistence type="predicted"/>
<evidence type="ECO:0000256" key="1">
    <source>
        <dbReference type="SAM" id="SignalP"/>
    </source>
</evidence>
<evidence type="ECO:0000313" key="3">
    <source>
        <dbReference type="Proteomes" id="UP001529338"/>
    </source>
</evidence>
<protein>
    <recommendedName>
        <fullName evidence="4">Lipoprotein</fullName>
    </recommendedName>
</protein>
<accession>A0ABT7SCL7</accession>
<gene>
    <name evidence="2" type="ORF">QRT04_03210</name>
</gene>
<feature type="signal peptide" evidence="1">
    <location>
        <begin position="1"/>
        <end position="30"/>
    </location>
</feature>
<keyword evidence="3" id="KW-1185">Reference proteome</keyword>
<feature type="chain" id="PRO_5045448521" description="Lipoprotein" evidence="1">
    <location>
        <begin position="31"/>
        <end position="151"/>
    </location>
</feature>
<dbReference type="RefSeq" id="WP_289453454.1">
    <property type="nucleotide sequence ID" value="NZ_JAUCGQ010000001.1"/>
</dbReference>
<comment type="caution">
    <text evidence="2">The sequence shown here is derived from an EMBL/GenBank/DDBJ whole genome shotgun (WGS) entry which is preliminary data.</text>
</comment>
<evidence type="ECO:0000313" key="2">
    <source>
        <dbReference type="EMBL" id="MDM7853931.1"/>
    </source>
</evidence>
<evidence type="ECO:0008006" key="4">
    <source>
        <dbReference type="Google" id="ProtNLM"/>
    </source>
</evidence>
<keyword evidence="1" id="KW-0732">Signal</keyword>
<organism evidence="2 3">
    <name type="scientific">Cellulomonas alba</name>
    <dbReference type="NCBI Taxonomy" id="3053467"/>
    <lineage>
        <taxon>Bacteria</taxon>
        <taxon>Bacillati</taxon>
        <taxon>Actinomycetota</taxon>
        <taxon>Actinomycetes</taxon>
        <taxon>Micrococcales</taxon>
        <taxon>Cellulomonadaceae</taxon>
        <taxon>Cellulomonas</taxon>
    </lineage>
</organism>
<reference evidence="2 3" key="1">
    <citation type="submission" date="2023-06" db="EMBL/GenBank/DDBJ databases">
        <title>Cellulomonas sp. MW4 Whole genome sequence.</title>
        <authorList>
            <person name="Park S."/>
        </authorList>
    </citation>
    <scope>NUCLEOTIDE SEQUENCE [LARGE SCALE GENOMIC DNA]</scope>
    <source>
        <strain evidence="2 3">MW4</strain>
    </source>
</reference>
<dbReference type="Proteomes" id="UP001529338">
    <property type="component" value="Unassembled WGS sequence"/>
</dbReference>
<dbReference type="EMBL" id="JAUCGQ010000001">
    <property type="protein sequence ID" value="MDM7853931.1"/>
    <property type="molecule type" value="Genomic_DNA"/>
</dbReference>
<name>A0ABT7SCL7_9CELL</name>